<sequence>MILMKDIQMNIQDESDKLQIEINEDKETLALGLDEKFVEGTSDYNKLKNKPKLNGNEIIGEVEEIDPTVPTWAKVETIPVYTPEDIGAMAEGSVTSVSTTELDELWNSI</sequence>
<dbReference type="EMBL" id="BK032561">
    <property type="protein sequence ID" value="DAF47923.1"/>
    <property type="molecule type" value="Genomic_DNA"/>
</dbReference>
<name>A0A8S5SAR6_9CAUD</name>
<reference evidence="1" key="1">
    <citation type="journal article" date="2021" name="Proc. Natl. Acad. Sci. U.S.A.">
        <title>A Catalog of Tens of Thousands of Viruses from Human Metagenomes Reveals Hidden Associations with Chronic Diseases.</title>
        <authorList>
            <person name="Tisza M.J."/>
            <person name="Buck C.B."/>
        </authorList>
    </citation>
    <scope>NUCLEOTIDE SEQUENCE</scope>
    <source>
        <strain evidence="1">Ct0D87</strain>
    </source>
</reference>
<organism evidence="1">
    <name type="scientific">Siphoviridae sp. ct0D87</name>
    <dbReference type="NCBI Taxonomy" id="2827760"/>
    <lineage>
        <taxon>Viruses</taxon>
        <taxon>Duplodnaviria</taxon>
        <taxon>Heunggongvirae</taxon>
        <taxon>Uroviricota</taxon>
        <taxon>Caudoviricetes</taxon>
    </lineage>
</organism>
<protein>
    <submittedName>
        <fullName evidence="1">Uncharacterized protein</fullName>
    </submittedName>
</protein>
<accession>A0A8S5SAR6</accession>
<proteinExistence type="predicted"/>
<evidence type="ECO:0000313" key="1">
    <source>
        <dbReference type="EMBL" id="DAF47923.1"/>
    </source>
</evidence>